<evidence type="ECO:0000256" key="5">
    <source>
        <dbReference type="ARBA" id="ARBA00023136"/>
    </source>
</evidence>
<dbReference type="Pfam" id="PF00482">
    <property type="entry name" value="T2SSF"/>
    <property type="match status" value="1"/>
</dbReference>
<dbReference type="InterPro" id="IPR018076">
    <property type="entry name" value="T2SS_GspF_dom"/>
</dbReference>
<feature type="transmembrane region" description="Helical" evidence="6">
    <location>
        <begin position="94"/>
        <end position="113"/>
    </location>
</feature>
<accession>A0A3B0SEH8</accession>
<evidence type="ECO:0000313" key="8">
    <source>
        <dbReference type="EMBL" id="VAV93385.1"/>
    </source>
</evidence>
<feature type="transmembrane region" description="Helical" evidence="6">
    <location>
        <begin position="237"/>
        <end position="258"/>
    </location>
</feature>
<reference evidence="8" key="1">
    <citation type="submission" date="2018-06" db="EMBL/GenBank/DDBJ databases">
        <authorList>
            <person name="Zhirakovskaya E."/>
        </authorList>
    </citation>
    <scope>NUCLEOTIDE SEQUENCE</scope>
</reference>
<dbReference type="GO" id="GO:0005886">
    <property type="term" value="C:plasma membrane"/>
    <property type="evidence" value="ECO:0007669"/>
    <property type="project" value="UniProtKB-SubCell"/>
</dbReference>
<keyword evidence="2" id="KW-1003">Cell membrane</keyword>
<dbReference type="InterPro" id="IPR042094">
    <property type="entry name" value="T2SS_GspF_sf"/>
</dbReference>
<keyword evidence="5 6" id="KW-0472">Membrane</keyword>
<dbReference type="AlphaFoldDB" id="A0A3B0SEH8"/>
<dbReference type="PANTHER" id="PTHR35007:SF2">
    <property type="entry name" value="PILUS ASSEMBLE PROTEIN"/>
    <property type="match status" value="1"/>
</dbReference>
<comment type="subcellular location">
    <subcellularLocation>
        <location evidence="1">Cell membrane</location>
        <topology evidence="1">Multi-pass membrane protein</topology>
    </subcellularLocation>
</comment>
<evidence type="ECO:0000259" key="7">
    <source>
        <dbReference type="Pfam" id="PF00482"/>
    </source>
</evidence>
<dbReference type="EMBL" id="UOEK01000042">
    <property type="protein sequence ID" value="VAV93385.1"/>
    <property type="molecule type" value="Genomic_DNA"/>
</dbReference>
<proteinExistence type="predicted"/>
<evidence type="ECO:0000256" key="2">
    <source>
        <dbReference type="ARBA" id="ARBA00022475"/>
    </source>
</evidence>
<dbReference type="PANTHER" id="PTHR35007">
    <property type="entry name" value="INTEGRAL MEMBRANE PROTEIN-RELATED"/>
    <property type="match status" value="1"/>
</dbReference>
<evidence type="ECO:0000256" key="3">
    <source>
        <dbReference type="ARBA" id="ARBA00022692"/>
    </source>
</evidence>
<evidence type="ECO:0000256" key="4">
    <source>
        <dbReference type="ARBA" id="ARBA00022989"/>
    </source>
</evidence>
<evidence type="ECO:0000256" key="6">
    <source>
        <dbReference type="SAM" id="Phobius"/>
    </source>
</evidence>
<dbReference type="Gene3D" id="1.20.81.30">
    <property type="entry name" value="Type II secretion system (T2SS), domain F"/>
    <property type="match status" value="1"/>
</dbReference>
<keyword evidence="4 6" id="KW-1133">Transmembrane helix</keyword>
<gene>
    <name evidence="8" type="ORF">MNBD_ACTINO02-921</name>
</gene>
<feature type="domain" description="Type II secretion system protein GspF" evidence="7">
    <location>
        <begin position="132"/>
        <end position="257"/>
    </location>
</feature>
<evidence type="ECO:0000256" key="1">
    <source>
        <dbReference type="ARBA" id="ARBA00004651"/>
    </source>
</evidence>
<sequence length="271" mass="28559">MMGFIAAALAGWAAYVIISPPPVRSLSERVAPHLLTRTSPTEAPVAAAAIRHAGLPWSNDDLHLRRVAAVVIGATVGVLFGQGDLFLADPQASTPALVVLGALAGLLGLRMWMTSQAERRRQQAIHELPAICDTLALSVLSGTSLGMAIEELIAGSNGVVPSELADAYADYDAGMSLTEALYRAAKQPVHSSASRLYSLLGHAHQSGGRLSEALNELAHDFRADLQRSLTSEGGRKALAMYAPILALMVPVTLLFLIYPTLVSLQQLAGNP</sequence>
<organism evidence="8">
    <name type="scientific">hydrothermal vent metagenome</name>
    <dbReference type="NCBI Taxonomy" id="652676"/>
    <lineage>
        <taxon>unclassified sequences</taxon>
        <taxon>metagenomes</taxon>
        <taxon>ecological metagenomes</taxon>
    </lineage>
</organism>
<keyword evidence="3 6" id="KW-0812">Transmembrane</keyword>
<name>A0A3B0SEH8_9ZZZZ</name>
<protein>
    <recommendedName>
        <fullName evidence="7">Type II secretion system protein GspF domain-containing protein</fullName>
    </recommendedName>
</protein>